<protein>
    <submittedName>
        <fullName evidence="2">Uncharacterized protein</fullName>
    </submittedName>
</protein>
<dbReference type="Proteomes" id="UP000652761">
    <property type="component" value="Unassembled WGS sequence"/>
</dbReference>
<reference evidence="2" key="1">
    <citation type="submission" date="2017-07" db="EMBL/GenBank/DDBJ databases">
        <title>Taro Niue Genome Assembly and Annotation.</title>
        <authorList>
            <person name="Atibalentja N."/>
            <person name="Keating K."/>
            <person name="Fields C.J."/>
        </authorList>
    </citation>
    <scope>NUCLEOTIDE SEQUENCE</scope>
    <source>
        <strain evidence="2">Niue_2</strain>
        <tissue evidence="2">Leaf</tissue>
    </source>
</reference>
<proteinExistence type="predicted"/>
<organism evidence="2 3">
    <name type="scientific">Colocasia esculenta</name>
    <name type="common">Wild taro</name>
    <name type="synonym">Arum esculentum</name>
    <dbReference type="NCBI Taxonomy" id="4460"/>
    <lineage>
        <taxon>Eukaryota</taxon>
        <taxon>Viridiplantae</taxon>
        <taxon>Streptophyta</taxon>
        <taxon>Embryophyta</taxon>
        <taxon>Tracheophyta</taxon>
        <taxon>Spermatophyta</taxon>
        <taxon>Magnoliopsida</taxon>
        <taxon>Liliopsida</taxon>
        <taxon>Araceae</taxon>
        <taxon>Aroideae</taxon>
        <taxon>Colocasieae</taxon>
        <taxon>Colocasia</taxon>
    </lineage>
</organism>
<dbReference type="EMBL" id="NMUH01005203">
    <property type="protein sequence ID" value="MQM12118.1"/>
    <property type="molecule type" value="Genomic_DNA"/>
</dbReference>
<evidence type="ECO:0000313" key="3">
    <source>
        <dbReference type="Proteomes" id="UP000652761"/>
    </source>
</evidence>
<feature type="region of interest" description="Disordered" evidence="1">
    <location>
        <begin position="56"/>
        <end position="76"/>
    </location>
</feature>
<accession>A0A843WZF0</accession>
<gene>
    <name evidence="2" type="ORF">Taro_045032</name>
</gene>
<sequence length="76" mass="8255">MPTFDLLDLLGLELEELGLKLGPASSHEFLSSLASFLLPESPNNVLGPAMEILERPTTSAPLPPELEESSIHRAFK</sequence>
<name>A0A843WZF0_COLES</name>
<keyword evidence="3" id="KW-1185">Reference proteome</keyword>
<evidence type="ECO:0000256" key="1">
    <source>
        <dbReference type="SAM" id="MobiDB-lite"/>
    </source>
</evidence>
<evidence type="ECO:0000313" key="2">
    <source>
        <dbReference type="EMBL" id="MQM12118.1"/>
    </source>
</evidence>
<comment type="caution">
    <text evidence="2">The sequence shown here is derived from an EMBL/GenBank/DDBJ whole genome shotgun (WGS) entry which is preliminary data.</text>
</comment>
<dbReference type="AlphaFoldDB" id="A0A843WZF0"/>